<dbReference type="OrthoDB" id="10549774at2759"/>
<reference evidence="2 3" key="1">
    <citation type="submission" date="2019-05" db="EMBL/GenBank/DDBJ databases">
        <title>Emergence of the Ug99 lineage of the wheat stem rust pathogen through somatic hybridization.</title>
        <authorList>
            <person name="Li F."/>
            <person name="Upadhyaya N.M."/>
            <person name="Sperschneider J."/>
            <person name="Matny O."/>
            <person name="Nguyen-Phuc H."/>
            <person name="Mago R."/>
            <person name="Raley C."/>
            <person name="Miller M.E."/>
            <person name="Silverstein K.A.T."/>
            <person name="Henningsen E."/>
            <person name="Hirsch C.D."/>
            <person name="Visser B."/>
            <person name="Pretorius Z.A."/>
            <person name="Steffenson B.J."/>
            <person name="Schwessinger B."/>
            <person name="Dodds P.N."/>
            <person name="Figueroa M."/>
        </authorList>
    </citation>
    <scope>NUCLEOTIDE SEQUENCE [LARGE SCALE GENOMIC DNA]</scope>
    <source>
        <strain evidence="2">21-0</strain>
    </source>
</reference>
<organism evidence="2 3">
    <name type="scientific">Puccinia graminis f. sp. tritici</name>
    <dbReference type="NCBI Taxonomy" id="56615"/>
    <lineage>
        <taxon>Eukaryota</taxon>
        <taxon>Fungi</taxon>
        <taxon>Dikarya</taxon>
        <taxon>Basidiomycota</taxon>
        <taxon>Pucciniomycotina</taxon>
        <taxon>Pucciniomycetes</taxon>
        <taxon>Pucciniales</taxon>
        <taxon>Pucciniaceae</taxon>
        <taxon>Puccinia</taxon>
    </lineage>
</organism>
<evidence type="ECO:0000313" key="3">
    <source>
        <dbReference type="Proteomes" id="UP000324748"/>
    </source>
</evidence>
<feature type="compositionally biased region" description="Basic and acidic residues" evidence="1">
    <location>
        <begin position="79"/>
        <end position="103"/>
    </location>
</feature>
<feature type="compositionally biased region" description="Polar residues" evidence="1">
    <location>
        <begin position="61"/>
        <end position="70"/>
    </location>
</feature>
<accession>A0A5B0LLE0</accession>
<keyword evidence="3" id="KW-1185">Reference proteome</keyword>
<proteinExistence type="predicted"/>
<evidence type="ECO:0000256" key="1">
    <source>
        <dbReference type="SAM" id="MobiDB-lite"/>
    </source>
</evidence>
<name>A0A5B0LLE0_PUCGR</name>
<dbReference type="Proteomes" id="UP000324748">
    <property type="component" value="Unassembled WGS sequence"/>
</dbReference>
<dbReference type="AlphaFoldDB" id="A0A5B0LLE0"/>
<gene>
    <name evidence="2" type="ORF">PGT21_017589</name>
</gene>
<protein>
    <submittedName>
        <fullName evidence="2">Uncharacterized protein</fullName>
    </submittedName>
</protein>
<sequence>MFPLDFENKGNRRAPPASKDQFKAALVSFQTYGYGLGSVESKGILDLKIPHTSQQINKGEIQGFNSNWRNNPPPLLPDPLRKSQNHSDGKLNDRPSQRPEGRERCKKIELNHNSMSPAHKYLKLWYGPPHYKKDSPTKHHATKRSMSMTRKYQIKTDFESSNYLTQKPAMVYHYYTIGDYSNAANKYETFLRRRSW</sequence>
<dbReference type="EMBL" id="VSWC01000197">
    <property type="protein sequence ID" value="KAA1064866.1"/>
    <property type="molecule type" value="Genomic_DNA"/>
</dbReference>
<feature type="region of interest" description="Disordered" evidence="1">
    <location>
        <begin position="61"/>
        <end position="103"/>
    </location>
</feature>
<comment type="caution">
    <text evidence="2">The sequence shown here is derived from an EMBL/GenBank/DDBJ whole genome shotgun (WGS) entry which is preliminary data.</text>
</comment>
<evidence type="ECO:0000313" key="2">
    <source>
        <dbReference type="EMBL" id="KAA1064866.1"/>
    </source>
</evidence>